<evidence type="ECO:0000313" key="7">
    <source>
        <dbReference type="Proteomes" id="UP001342418"/>
    </source>
</evidence>
<comment type="subcellular location">
    <subcellularLocation>
        <location evidence="1">Membrane</location>
        <topology evidence="1">Multi-pass membrane protein</topology>
    </subcellularLocation>
</comment>
<evidence type="ECO:0000313" key="6">
    <source>
        <dbReference type="EMBL" id="UUP18562.1"/>
    </source>
</evidence>
<protein>
    <recommendedName>
        <fullName evidence="8">Isoprenylcysteine carboxyl methyltransferase</fullName>
    </recommendedName>
</protein>
<evidence type="ECO:0008006" key="8">
    <source>
        <dbReference type="Google" id="ProtNLM"/>
    </source>
</evidence>
<evidence type="ECO:0000256" key="4">
    <source>
        <dbReference type="ARBA" id="ARBA00023136"/>
    </source>
</evidence>
<keyword evidence="3 5" id="KW-1133">Transmembrane helix</keyword>
<proteinExistence type="predicted"/>
<dbReference type="Pfam" id="PF04140">
    <property type="entry name" value="ICMT"/>
    <property type="match status" value="1"/>
</dbReference>
<feature type="transmembrane region" description="Helical" evidence="5">
    <location>
        <begin position="39"/>
        <end position="59"/>
    </location>
</feature>
<sequence length="186" mass="20559">MQSITVLFIASALVFRFGTLGVSIRNERRLKARGAREFGAANSILLALLHILFYAAAIVEWAYSGTTGLTAVQAGGMALYLFAAVMLVIIIRTLHPFWTVKIIIASDHRLVRRGPFRWFRHPNYFLNILPELVGFAVALQAYATLIVGLPVYLVCLYVRIRQEEAAMRSTFPDYGRPAGSGDLAGA</sequence>
<feature type="transmembrane region" description="Helical" evidence="5">
    <location>
        <begin position="132"/>
        <end position="158"/>
    </location>
</feature>
<dbReference type="Gene3D" id="1.20.120.1630">
    <property type="match status" value="1"/>
</dbReference>
<dbReference type="PANTHER" id="PTHR43847">
    <property type="entry name" value="BLL3993 PROTEIN"/>
    <property type="match status" value="1"/>
</dbReference>
<keyword evidence="2 5" id="KW-0812">Transmembrane</keyword>
<accession>A0ABY5ML65</accession>
<reference evidence="6 7" key="1">
    <citation type="submission" date="2018-07" db="EMBL/GenBank/DDBJ databases">
        <title>Genome sequence of Nitratireductor thuwali#1536.</title>
        <authorList>
            <person name="Michoud G."/>
            <person name="Merlino G."/>
            <person name="Sefrji F.O."/>
            <person name="Daffonchio D."/>
        </authorList>
    </citation>
    <scope>NUCLEOTIDE SEQUENCE [LARGE SCALE GENOMIC DNA]</scope>
    <source>
        <strain evidence="7">Nit1536</strain>
    </source>
</reference>
<dbReference type="InterPro" id="IPR052527">
    <property type="entry name" value="Metal_cation-efflux_comp"/>
</dbReference>
<keyword evidence="4 5" id="KW-0472">Membrane</keyword>
<organism evidence="6 7">
    <name type="scientific">Nitratireductor thuwali</name>
    <dbReference type="NCBI Taxonomy" id="2267699"/>
    <lineage>
        <taxon>Bacteria</taxon>
        <taxon>Pseudomonadati</taxon>
        <taxon>Pseudomonadota</taxon>
        <taxon>Alphaproteobacteria</taxon>
        <taxon>Hyphomicrobiales</taxon>
        <taxon>Phyllobacteriaceae</taxon>
        <taxon>Nitratireductor</taxon>
    </lineage>
</organism>
<dbReference type="EMBL" id="CP030941">
    <property type="protein sequence ID" value="UUP18562.1"/>
    <property type="molecule type" value="Genomic_DNA"/>
</dbReference>
<dbReference type="PANTHER" id="PTHR43847:SF1">
    <property type="entry name" value="BLL3993 PROTEIN"/>
    <property type="match status" value="1"/>
</dbReference>
<dbReference type="InterPro" id="IPR007269">
    <property type="entry name" value="ICMT_MeTrfase"/>
</dbReference>
<gene>
    <name evidence="6" type="ORF">NTH_03045</name>
</gene>
<evidence type="ECO:0000256" key="3">
    <source>
        <dbReference type="ARBA" id="ARBA00022989"/>
    </source>
</evidence>
<name>A0ABY5ML65_9HYPH</name>
<keyword evidence="7" id="KW-1185">Reference proteome</keyword>
<dbReference type="RefSeq" id="WP_338530783.1">
    <property type="nucleotide sequence ID" value="NZ_CP030941.1"/>
</dbReference>
<feature type="transmembrane region" description="Helical" evidence="5">
    <location>
        <begin position="71"/>
        <end position="91"/>
    </location>
</feature>
<evidence type="ECO:0000256" key="2">
    <source>
        <dbReference type="ARBA" id="ARBA00022692"/>
    </source>
</evidence>
<dbReference type="Proteomes" id="UP001342418">
    <property type="component" value="Chromosome"/>
</dbReference>
<evidence type="ECO:0000256" key="5">
    <source>
        <dbReference type="SAM" id="Phobius"/>
    </source>
</evidence>
<evidence type="ECO:0000256" key="1">
    <source>
        <dbReference type="ARBA" id="ARBA00004141"/>
    </source>
</evidence>